<feature type="chain" id="PRO_5002189774" evidence="6">
    <location>
        <begin position="21"/>
        <end position="749"/>
    </location>
</feature>
<dbReference type="PANTHER" id="PTHR30290:SF10">
    <property type="entry name" value="PERIPLASMIC OLIGOPEPTIDE-BINDING PROTEIN-RELATED"/>
    <property type="match status" value="1"/>
</dbReference>
<evidence type="ECO:0000259" key="7">
    <source>
        <dbReference type="Pfam" id="PF00496"/>
    </source>
</evidence>
<dbReference type="RefSeq" id="WP_003810151.1">
    <property type="nucleotide sequence ID" value="NC_019382.1"/>
</dbReference>
<organism evidence="8 9">
    <name type="scientific">Bordetella bronchiseptica 253</name>
    <dbReference type="NCBI Taxonomy" id="568707"/>
    <lineage>
        <taxon>Bacteria</taxon>
        <taxon>Pseudomonadati</taxon>
        <taxon>Pseudomonadota</taxon>
        <taxon>Betaproteobacteria</taxon>
        <taxon>Burkholderiales</taxon>
        <taxon>Alcaligenaceae</taxon>
        <taxon>Bordetella</taxon>
    </lineage>
</organism>
<accession>A0A0C6P1M8</accession>
<dbReference type="GO" id="GO:0015833">
    <property type="term" value="P:peptide transport"/>
    <property type="evidence" value="ECO:0007669"/>
    <property type="project" value="TreeGrafter"/>
</dbReference>
<dbReference type="InterPro" id="IPR000914">
    <property type="entry name" value="SBP_5_dom"/>
</dbReference>
<dbReference type="Gene3D" id="3.40.190.10">
    <property type="entry name" value="Periplasmic binding protein-like II"/>
    <property type="match status" value="1"/>
</dbReference>
<dbReference type="EMBL" id="HE965806">
    <property type="protein sequence ID" value="CCJ53619.1"/>
    <property type="molecule type" value="Genomic_DNA"/>
</dbReference>
<sequence>MTGMSRLLRIAALLLLGAMAGCSRESPINSPYPAGAMADNALYTAFVKRSPKYLDPASSYSTDETPYTYNIYEPLYGYHYLKRPYELVPRAAAAIDAPRYLDAQGRELPADAPGAQIAESVYDIRLRPGIRFQPHPAFARRADGGYQYFPLAEGELADKFYIPDFPATGSRELVADDYVYALRRLASPRVVSPIYSLMADHIVGMKDYGDRLRARDQALRRDLPGGARTLPWLDLREADGFAGVQALDAHTLRIRVIGKYPQFKYWLAMTFTAPVPWEADRFYSQPGMAEHDLSLNTWPVGTGPYMLVESRQNWRHVLARNPNFRGEPYPCEGEPQDRADGLLADCGKPTPFIDRVVFSVEKEAVPLTGKFMQGYYDVPQVERGEYGVSMLVAAGDSPDKAALYRDHGIRLPTTVETSNWYMGFNWLDPVVGQGDTPAQQERNRKLRQAISIAFDWEEYVAVFENSQAQVAYGPVPPGVLGYKPPPEGYNPVVYDLADGKPVRKPLDTARRLLAEAGYPDGRNAQTGAPLVLYYDAMTGAGASPMFDWMRRQLAKLGIQMDVRSTDYNRFQDKMRRGTAQLFLWGWNADYPDAENFLFLLYGPNAKASSGGENAANYANAEFDHLFEQMKLLDDGPEKEALIARMTAIVQRDAPWMFGYFPMSGGAYQQWVGNAKPTQMVRNTLQFMKIDPATRVARIDEWNRPLWWPLGVLVLLLALVIWPSYRALKRRERQTVYGARAAAPTPEQRP</sequence>
<keyword evidence="4 6" id="KW-0732">Signal</keyword>
<dbReference type="GeneID" id="56479557"/>
<dbReference type="KEGG" id="bbh:BN112_1702"/>
<dbReference type="SUPFAM" id="SSF53850">
    <property type="entry name" value="Periplasmic binding protein-like II"/>
    <property type="match status" value="1"/>
</dbReference>
<evidence type="ECO:0000256" key="1">
    <source>
        <dbReference type="ARBA" id="ARBA00004196"/>
    </source>
</evidence>
<dbReference type="Proteomes" id="UP000007564">
    <property type="component" value="Chromosome"/>
</dbReference>
<evidence type="ECO:0000256" key="2">
    <source>
        <dbReference type="ARBA" id="ARBA00005695"/>
    </source>
</evidence>
<dbReference type="Gene3D" id="3.10.105.10">
    <property type="entry name" value="Dipeptide-binding Protein, Domain 3"/>
    <property type="match status" value="1"/>
</dbReference>
<dbReference type="PROSITE" id="PS51257">
    <property type="entry name" value="PROKAR_LIPOPROTEIN"/>
    <property type="match status" value="1"/>
</dbReference>
<dbReference type="HOGENOM" id="CLU_017028_6_0_4"/>
<dbReference type="GO" id="GO:1904680">
    <property type="term" value="F:peptide transmembrane transporter activity"/>
    <property type="evidence" value="ECO:0007669"/>
    <property type="project" value="TreeGrafter"/>
</dbReference>
<feature type="domain" description="Solute-binding protein family 5" evidence="7">
    <location>
        <begin position="172"/>
        <end position="606"/>
    </location>
</feature>
<dbReference type="InterPro" id="IPR039424">
    <property type="entry name" value="SBP_5"/>
</dbReference>
<keyword evidence="5" id="KW-1133">Transmembrane helix</keyword>
<dbReference type="AlphaFoldDB" id="A0A0C6P1M8"/>
<name>A0A0C6P1M8_BORBO</name>
<keyword evidence="3" id="KW-0813">Transport</keyword>
<evidence type="ECO:0000256" key="6">
    <source>
        <dbReference type="SAM" id="SignalP"/>
    </source>
</evidence>
<proteinExistence type="inferred from homology"/>
<keyword evidence="5" id="KW-0812">Transmembrane</keyword>
<comment type="subcellular location">
    <subcellularLocation>
        <location evidence="1">Cell envelope</location>
    </subcellularLocation>
</comment>
<dbReference type="GO" id="GO:0030313">
    <property type="term" value="C:cell envelope"/>
    <property type="evidence" value="ECO:0007669"/>
    <property type="project" value="UniProtKB-SubCell"/>
</dbReference>
<evidence type="ECO:0000256" key="4">
    <source>
        <dbReference type="ARBA" id="ARBA00022729"/>
    </source>
</evidence>
<dbReference type="Pfam" id="PF00496">
    <property type="entry name" value="SBP_bac_5"/>
    <property type="match status" value="1"/>
</dbReference>
<evidence type="ECO:0000256" key="3">
    <source>
        <dbReference type="ARBA" id="ARBA00022448"/>
    </source>
</evidence>
<evidence type="ECO:0000313" key="8">
    <source>
        <dbReference type="EMBL" id="CCJ53619.1"/>
    </source>
</evidence>
<keyword evidence="5" id="KW-0472">Membrane</keyword>
<dbReference type="CDD" id="cd08505">
    <property type="entry name" value="PBP2_NikA_DppA_OppA_like_18"/>
    <property type="match status" value="1"/>
</dbReference>
<dbReference type="OrthoDB" id="9801912at2"/>
<feature type="signal peptide" evidence="6">
    <location>
        <begin position="1"/>
        <end position="20"/>
    </location>
</feature>
<gene>
    <name evidence="8" type="ORF">BN112_1702</name>
</gene>
<comment type="similarity">
    <text evidence="2">Belongs to the bacterial solute-binding protein 5 family.</text>
</comment>
<evidence type="ECO:0000256" key="5">
    <source>
        <dbReference type="SAM" id="Phobius"/>
    </source>
</evidence>
<feature type="transmembrane region" description="Helical" evidence="5">
    <location>
        <begin position="705"/>
        <end position="724"/>
    </location>
</feature>
<evidence type="ECO:0000313" key="9">
    <source>
        <dbReference type="Proteomes" id="UP000007564"/>
    </source>
</evidence>
<protein>
    <submittedName>
        <fullName evidence="8">Putative extracellular solute-binding protein</fullName>
    </submittedName>
</protein>
<dbReference type="PANTHER" id="PTHR30290">
    <property type="entry name" value="PERIPLASMIC BINDING COMPONENT OF ABC TRANSPORTER"/>
    <property type="match status" value="1"/>
</dbReference>
<reference evidence="8 9" key="1">
    <citation type="journal article" date="2012" name="BMC Genomics">
        <title>Comparative genomics of the classical Bordetella subspecies: the evolution and exchange of virulence-associated diversity amongst closely related pathogens.</title>
        <authorList>
            <person name="Park J."/>
            <person name="Zhang Y."/>
            <person name="Buboltz A.M."/>
            <person name="Zhang X."/>
            <person name="Schuster S.C."/>
            <person name="Ahuja U."/>
            <person name="Liu M."/>
            <person name="Miller J.F."/>
            <person name="Sebaihia M."/>
            <person name="Bentley S.D."/>
            <person name="Parkhill J."/>
            <person name="Harvill E.T."/>
        </authorList>
    </citation>
    <scope>NUCLEOTIDE SEQUENCE [LARGE SCALE GENOMIC DNA]</scope>
    <source>
        <strain evidence="8 9">253</strain>
    </source>
</reference>